<comment type="caution">
    <text evidence="4">The sequence shown here is derived from an EMBL/GenBank/DDBJ whole genome shotgun (WGS) entry which is preliminary data.</text>
</comment>
<evidence type="ECO:0000313" key="4">
    <source>
        <dbReference type="EMBL" id="PVY76451.1"/>
    </source>
</evidence>
<evidence type="ECO:0000256" key="2">
    <source>
        <dbReference type="ARBA" id="ARBA00022840"/>
    </source>
</evidence>
<dbReference type="PANTHER" id="PTHR33540:SF1">
    <property type="entry name" value="N-ACETYLMURAMATE_N-ACETYLGLUCOSAMINE KINASE"/>
    <property type="match status" value="1"/>
</dbReference>
<reference evidence="4 5" key="1">
    <citation type="submission" date="2018-04" db="EMBL/GenBank/DDBJ databases">
        <title>Genomic Encyclopedia of Type Strains, Phase IV (KMG-IV): sequencing the most valuable type-strain genomes for metagenomic binning, comparative biology and taxonomic classification.</title>
        <authorList>
            <person name="Goeker M."/>
        </authorList>
    </citation>
    <scope>NUCLEOTIDE SEQUENCE [LARGE SCALE GENOMIC DNA]</scope>
    <source>
        <strain evidence="4 5">DSM 28688</strain>
    </source>
</reference>
<sequence>MDRRLSQLTDWVRAHAGLADAEPAPVAGDASFRRYFRVRDTDGQPRIVMDAPPGKESTSEFLAVARHWRAEGVRVPAIIDADEPQGLILLEDFGDRLLLDELTPDNADRHYSDALNSLCAIQQTTEPAGYPLPPYDEALLDREMNLFRDWLLTEHLGLALTDQDHCLLDTTFNFLRESALAQPQAPVHRDYHSRNLLITDAPDDPGIIDFQDAVMGPVTYDLVSLVKDCYIAWPEERVSGWIEQFRQQSRDAGLHAADADTFRQWTELMGMQRHLKASGIFARLYRRDGKDRYLADIPRTVNYLRQASERQPALRHFHDWLTDRVIPALTGEPDPS</sequence>
<dbReference type="InterPro" id="IPR011009">
    <property type="entry name" value="Kinase-like_dom_sf"/>
</dbReference>
<name>A0A2U1CX40_9GAMM</name>
<dbReference type="Gene3D" id="3.30.200.20">
    <property type="entry name" value="Phosphorylase Kinase, domain 1"/>
    <property type="match status" value="1"/>
</dbReference>
<evidence type="ECO:0000313" key="5">
    <source>
        <dbReference type="Proteomes" id="UP000245887"/>
    </source>
</evidence>
<accession>A0A2U1CX40</accession>
<gene>
    <name evidence="4" type="ORF">C8D92_105204</name>
</gene>
<dbReference type="AlphaFoldDB" id="A0A2U1CX40"/>
<feature type="domain" description="Aminoglycoside phosphotransferase" evidence="3">
    <location>
        <begin position="25"/>
        <end position="253"/>
    </location>
</feature>
<dbReference type="InterPro" id="IPR002575">
    <property type="entry name" value="Aminoglycoside_PTrfase"/>
</dbReference>
<proteinExistence type="predicted"/>
<evidence type="ECO:0000256" key="1">
    <source>
        <dbReference type="ARBA" id="ARBA00022741"/>
    </source>
</evidence>
<keyword evidence="1" id="KW-0547">Nucleotide-binding</keyword>
<dbReference type="Pfam" id="PF01636">
    <property type="entry name" value="APH"/>
    <property type="match status" value="1"/>
</dbReference>
<protein>
    <recommendedName>
        <fullName evidence="3">Aminoglycoside phosphotransferase domain-containing protein</fullName>
    </recommendedName>
</protein>
<dbReference type="GO" id="GO:0005524">
    <property type="term" value="F:ATP binding"/>
    <property type="evidence" value="ECO:0007669"/>
    <property type="project" value="UniProtKB-KW"/>
</dbReference>
<dbReference type="OrthoDB" id="9809275at2"/>
<dbReference type="Proteomes" id="UP000245887">
    <property type="component" value="Unassembled WGS sequence"/>
</dbReference>
<dbReference type="PANTHER" id="PTHR33540">
    <property type="entry name" value="TRNA THREONYLCARBAMOYLADENOSINE BIOSYNTHESIS PROTEIN TSAE"/>
    <property type="match status" value="1"/>
</dbReference>
<dbReference type="EMBL" id="QEKQ01000005">
    <property type="protein sequence ID" value="PVY76451.1"/>
    <property type="molecule type" value="Genomic_DNA"/>
</dbReference>
<organism evidence="4 5">
    <name type="scientific">Tamilnaduibacter salinus</name>
    <dbReference type="NCBI Taxonomy" id="1484056"/>
    <lineage>
        <taxon>Bacteria</taxon>
        <taxon>Pseudomonadati</taxon>
        <taxon>Pseudomonadota</taxon>
        <taxon>Gammaproteobacteria</taxon>
        <taxon>Pseudomonadales</taxon>
        <taxon>Marinobacteraceae</taxon>
        <taxon>Tamilnaduibacter</taxon>
    </lineage>
</organism>
<dbReference type="RefSeq" id="WP_116919186.1">
    <property type="nucleotide sequence ID" value="NZ_QEKQ01000005.1"/>
</dbReference>
<evidence type="ECO:0000259" key="3">
    <source>
        <dbReference type="Pfam" id="PF01636"/>
    </source>
</evidence>
<dbReference type="SUPFAM" id="SSF56112">
    <property type="entry name" value="Protein kinase-like (PK-like)"/>
    <property type="match status" value="1"/>
</dbReference>
<keyword evidence="2" id="KW-0067">ATP-binding</keyword>
<dbReference type="Gene3D" id="3.90.1200.10">
    <property type="match status" value="1"/>
</dbReference>